<dbReference type="InterPro" id="IPR039376">
    <property type="entry name" value="Ferritin_CCC1_N"/>
</dbReference>
<feature type="transmembrane region" description="Helical" evidence="5">
    <location>
        <begin position="170"/>
        <end position="192"/>
    </location>
</feature>
<evidence type="ECO:0000313" key="6">
    <source>
        <dbReference type="EMBL" id="SDU07452.1"/>
    </source>
</evidence>
<feature type="transmembrane region" description="Helical" evidence="5">
    <location>
        <begin position="347"/>
        <end position="365"/>
    </location>
</feature>
<feature type="transmembrane region" description="Helical" evidence="5">
    <location>
        <begin position="284"/>
        <end position="305"/>
    </location>
</feature>
<protein>
    <submittedName>
        <fullName evidence="6">Predicted Fe2+/Mn2+ transporter, VIT1/CCC1 family</fullName>
    </submittedName>
</protein>
<reference evidence="6 7" key="1">
    <citation type="submission" date="2016-10" db="EMBL/GenBank/DDBJ databases">
        <authorList>
            <person name="Varghese N."/>
            <person name="Submissions S."/>
        </authorList>
    </citation>
    <scope>NUCLEOTIDE SEQUENCE [LARGE SCALE GENOMIC DNA]</scope>
    <source>
        <strain evidence="6 7">DSM 9169</strain>
    </source>
</reference>
<dbReference type="Pfam" id="PF01988">
    <property type="entry name" value="VIT1"/>
    <property type="match status" value="1"/>
</dbReference>
<evidence type="ECO:0000256" key="1">
    <source>
        <dbReference type="ARBA" id="ARBA00004127"/>
    </source>
</evidence>
<evidence type="ECO:0000256" key="4">
    <source>
        <dbReference type="ARBA" id="ARBA00023136"/>
    </source>
</evidence>
<dbReference type="PANTHER" id="PTHR31851">
    <property type="entry name" value="FE(2+)/MN(2+) TRANSPORTER PCL1"/>
    <property type="match status" value="1"/>
</dbReference>
<accession>A0ABY0VC88</accession>
<evidence type="ECO:0000256" key="2">
    <source>
        <dbReference type="ARBA" id="ARBA00022692"/>
    </source>
</evidence>
<keyword evidence="2 5" id="KW-0812">Transmembrane</keyword>
<feature type="transmembrane region" description="Helical" evidence="5">
    <location>
        <begin position="311"/>
        <end position="335"/>
    </location>
</feature>
<organism evidence="6 7">
    <name type="scientific">Schaalia radingae</name>
    <dbReference type="NCBI Taxonomy" id="131110"/>
    <lineage>
        <taxon>Bacteria</taxon>
        <taxon>Bacillati</taxon>
        <taxon>Actinomycetota</taxon>
        <taxon>Actinomycetes</taxon>
        <taxon>Actinomycetales</taxon>
        <taxon>Actinomycetaceae</taxon>
        <taxon>Schaalia</taxon>
    </lineage>
</organism>
<dbReference type="InterPro" id="IPR008217">
    <property type="entry name" value="Ccc1_fam"/>
</dbReference>
<keyword evidence="3 5" id="KW-1133">Transmembrane helix</keyword>
<dbReference type="Proteomes" id="UP000198976">
    <property type="component" value="Chromosome I"/>
</dbReference>
<sequence length="369" mass="39447">MTSEHTPTREQIRRWRRYLAEERMEQATYRHLAARRKDGDSQVLNALADAEERHEKHWLDLLGPHAYPEPRPSFRARARAFLARMFGTIFVLAMAQRSEQRTAYDQDDDATAQMAADEHIHGEVIRGLTARSRQSLAGTFRAAVFGANDGLVSNLALILGIAATGVSSRIVLVTGISGLLAGALSMAAGEWVSVSSQRELLDASRPDSQAHQSVPALDVDANELALVFRARGETPEDAAEHAHRVFQQVAAHPSGQSGPIAVRTALSGNDSGGAGEEVGTPWRAAISSFIFFAAGAFIPLIPYIFAADGLLAVVIAAVLVGISLLLTGGMVGVLSGQDPMPRAFRQLAIGFGAAAVTYALGWLFGTTAL</sequence>
<feature type="transmembrane region" description="Helical" evidence="5">
    <location>
        <begin position="142"/>
        <end position="164"/>
    </location>
</feature>
<keyword evidence="4 5" id="KW-0472">Membrane</keyword>
<evidence type="ECO:0000256" key="3">
    <source>
        <dbReference type="ARBA" id="ARBA00022989"/>
    </source>
</evidence>
<evidence type="ECO:0000256" key="5">
    <source>
        <dbReference type="SAM" id="Phobius"/>
    </source>
</evidence>
<evidence type="ECO:0000313" key="7">
    <source>
        <dbReference type="Proteomes" id="UP000198976"/>
    </source>
</evidence>
<dbReference type="CDD" id="cd01044">
    <property type="entry name" value="Ferritin_CCC1_N"/>
    <property type="match status" value="1"/>
</dbReference>
<dbReference type="EMBL" id="LT629792">
    <property type="protein sequence ID" value="SDU07452.1"/>
    <property type="molecule type" value="Genomic_DNA"/>
</dbReference>
<dbReference type="CDD" id="cd02433">
    <property type="entry name" value="Nodulin-21_like_2"/>
    <property type="match status" value="1"/>
</dbReference>
<keyword evidence="7" id="KW-1185">Reference proteome</keyword>
<name>A0ABY0VC88_9ACTO</name>
<gene>
    <name evidence="6" type="ORF">SAMN04489714_2006</name>
</gene>
<comment type="subcellular location">
    <subcellularLocation>
        <location evidence="1">Endomembrane system</location>
        <topology evidence="1">Multi-pass membrane protein</topology>
    </subcellularLocation>
</comment>
<proteinExistence type="predicted"/>